<evidence type="ECO:0000256" key="14">
    <source>
        <dbReference type="ARBA" id="ARBA00030211"/>
    </source>
</evidence>
<dbReference type="AlphaFoldDB" id="A0A9X1YHE2"/>
<dbReference type="GO" id="GO:0015990">
    <property type="term" value="P:electron transport coupled proton transport"/>
    <property type="evidence" value="ECO:0007669"/>
    <property type="project" value="InterPro"/>
</dbReference>
<dbReference type="GO" id="GO:0009319">
    <property type="term" value="C:cytochrome o ubiquinol oxidase complex"/>
    <property type="evidence" value="ECO:0007669"/>
    <property type="project" value="TreeGrafter"/>
</dbReference>
<accession>A0A9X1YHE2</accession>
<evidence type="ECO:0000256" key="10">
    <source>
        <dbReference type="ARBA" id="ARBA00023002"/>
    </source>
</evidence>
<evidence type="ECO:0000256" key="6">
    <source>
        <dbReference type="ARBA" id="ARBA00022475"/>
    </source>
</evidence>
<evidence type="ECO:0000256" key="3">
    <source>
        <dbReference type="ARBA" id="ARBA00011700"/>
    </source>
</evidence>
<keyword evidence="9 17" id="KW-1133">Transmembrane helix</keyword>
<organism evidence="18 19">
    <name type="scientific">Scleromatobacter humisilvae</name>
    <dbReference type="NCBI Taxonomy" id="2897159"/>
    <lineage>
        <taxon>Bacteria</taxon>
        <taxon>Pseudomonadati</taxon>
        <taxon>Pseudomonadota</taxon>
        <taxon>Betaproteobacteria</taxon>
        <taxon>Burkholderiales</taxon>
        <taxon>Sphaerotilaceae</taxon>
        <taxon>Scleromatobacter</taxon>
    </lineage>
</organism>
<evidence type="ECO:0000256" key="17">
    <source>
        <dbReference type="SAM" id="Phobius"/>
    </source>
</evidence>
<comment type="subunit">
    <text evidence="3">Heterooctamer of two A chains, two B chains, two C chains and two D chains.</text>
</comment>
<evidence type="ECO:0000256" key="4">
    <source>
        <dbReference type="ARBA" id="ARBA00014689"/>
    </source>
</evidence>
<evidence type="ECO:0000313" key="18">
    <source>
        <dbReference type="EMBL" id="MCK9685767.1"/>
    </source>
</evidence>
<dbReference type="Proteomes" id="UP001139353">
    <property type="component" value="Unassembled WGS sequence"/>
</dbReference>
<comment type="function">
    <text evidence="12">Cytochrome bo(3) ubiquinol terminal oxidase is the component of the aerobic respiratory chain of E.coli that predominates when cells are grown at high aeration. Has proton pump activity across the membrane in addition to electron transfer, pumping 2 protons/electron.</text>
</comment>
<dbReference type="GO" id="GO:0019646">
    <property type="term" value="P:aerobic electron transport chain"/>
    <property type="evidence" value="ECO:0007669"/>
    <property type="project" value="TreeGrafter"/>
</dbReference>
<evidence type="ECO:0000256" key="7">
    <source>
        <dbReference type="ARBA" id="ARBA00022692"/>
    </source>
</evidence>
<proteinExistence type="inferred from homology"/>
<dbReference type="Pfam" id="PF03626">
    <property type="entry name" value="COX4_pro"/>
    <property type="match status" value="1"/>
</dbReference>
<evidence type="ECO:0000256" key="11">
    <source>
        <dbReference type="ARBA" id="ARBA00023136"/>
    </source>
</evidence>
<keyword evidence="19" id="KW-1185">Reference proteome</keyword>
<dbReference type="GO" id="GO:0005886">
    <property type="term" value="C:plasma membrane"/>
    <property type="evidence" value="ECO:0007669"/>
    <property type="project" value="UniProtKB-SubCell"/>
</dbReference>
<keyword evidence="5" id="KW-0813">Transport</keyword>
<feature type="transmembrane region" description="Helical" evidence="17">
    <location>
        <begin position="106"/>
        <end position="128"/>
    </location>
</feature>
<dbReference type="InterPro" id="IPR005171">
    <property type="entry name" value="Cyt_c_oxidase_su4_prok"/>
</dbReference>
<comment type="caution">
    <text evidence="18">The sequence shown here is derived from an EMBL/GenBank/DDBJ whole genome shotgun (WGS) entry which is preliminary data.</text>
</comment>
<evidence type="ECO:0000256" key="2">
    <source>
        <dbReference type="ARBA" id="ARBA00008079"/>
    </source>
</evidence>
<dbReference type="NCBIfam" id="TIGR02847">
    <property type="entry name" value="CyoD"/>
    <property type="match status" value="1"/>
</dbReference>
<feature type="transmembrane region" description="Helical" evidence="17">
    <location>
        <begin position="43"/>
        <end position="62"/>
    </location>
</feature>
<keyword evidence="11 17" id="KW-0472">Membrane</keyword>
<dbReference type="PANTHER" id="PTHR36835">
    <property type="entry name" value="CYTOCHROME BO(3) UBIQUINOL OXIDASE SUBUNIT 4"/>
    <property type="match status" value="1"/>
</dbReference>
<comment type="similarity">
    <text evidence="2">Belongs to the cytochrome c oxidase bacterial subunit 4 family.</text>
</comment>
<evidence type="ECO:0000256" key="5">
    <source>
        <dbReference type="ARBA" id="ARBA00022448"/>
    </source>
</evidence>
<evidence type="ECO:0000313" key="19">
    <source>
        <dbReference type="Proteomes" id="UP001139353"/>
    </source>
</evidence>
<evidence type="ECO:0000256" key="8">
    <source>
        <dbReference type="ARBA" id="ARBA00022982"/>
    </source>
</evidence>
<evidence type="ECO:0000256" key="12">
    <source>
        <dbReference type="ARBA" id="ARBA00025694"/>
    </source>
</evidence>
<feature type="transmembrane region" description="Helical" evidence="17">
    <location>
        <begin position="74"/>
        <end position="94"/>
    </location>
</feature>
<dbReference type="InterPro" id="IPR014210">
    <property type="entry name" value="Cyt_o_ubiqinol_oxidase_su4"/>
</dbReference>
<dbReference type="RefSeq" id="WP_275681760.1">
    <property type="nucleotide sequence ID" value="NZ_JAJLJH010000001.1"/>
</dbReference>
<evidence type="ECO:0000256" key="13">
    <source>
        <dbReference type="ARBA" id="ARBA00030071"/>
    </source>
</evidence>
<dbReference type="GO" id="GO:0009486">
    <property type="term" value="F:cytochrome bo3 ubiquinol oxidase activity"/>
    <property type="evidence" value="ECO:0007669"/>
    <property type="project" value="InterPro"/>
</dbReference>
<sequence length="150" mass="16089">MATNSQFRNSTIDPASGTFGRRNAARYVGGTVAGESHASVKSYMIGFVLSIILTAIPFGLVMDAGHYGFTAGTVLGAILAFAVVQVFVHVVYFLHMDRSAEQRWNVVAFAFTVMILVIVVSGSVWIMHNATSNMEHAMSATSSEGVIPQK</sequence>
<evidence type="ECO:0000256" key="9">
    <source>
        <dbReference type="ARBA" id="ARBA00022989"/>
    </source>
</evidence>
<reference evidence="18" key="1">
    <citation type="submission" date="2021-11" db="EMBL/GenBank/DDBJ databases">
        <title>BS-T2-15 a new species belonging to the Comamonadaceae family isolated from the soil of a French oak forest.</title>
        <authorList>
            <person name="Mieszkin S."/>
            <person name="Alain K."/>
        </authorList>
    </citation>
    <scope>NUCLEOTIDE SEQUENCE</scope>
    <source>
        <strain evidence="18">BS-T2-15</strain>
    </source>
</reference>
<protein>
    <recommendedName>
        <fullName evidence="4">Cytochrome bo(3) ubiquinol oxidase subunit 4</fullName>
    </recommendedName>
    <alternativeName>
        <fullName evidence="16">Cytochrome o ubiquinol oxidase subunit 4</fullName>
    </alternativeName>
    <alternativeName>
        <fullName evidence="13">Oxidase bo(3) subunit 4</fullName>
    </alternativeName>
    <alternativeName>
        <fullName evidence="14">Ubiquinol oxidase polypeptide IV</fullName>
    </alternativeName>
    <alternativeName>
        <fullName evidence="15">Ubiquinol oxidase subunit 4</fullName>
    </alternativeName>
</protein>
<dbReference type="EMBL" id="JAJLJH010000001">
    <property type="protein sequence ID" value="MCK9685767.1"/>
    <property type="molecule type" value="Genomic_DNA"/>
</dbReference>
<gene>
    <name evidence="18" type="primary">cyoD</name>
    <name evidence="18" type="ORF">LPC04_08595</name>
</gene>
<keyword evidence="8" id="KW-0249">Electron transport</keyword>
<dbReference type="PANTHER" id="PTHR36835:SF1">
    <property type="entry name" value="CYTOCHROME BO(3) UBIQUINOL OXIDASE SUBUNIT 4"/>
    <property type="match status" value="1"/>
</dbReference>
<keyword evidence="6" id="KW-1003">Cell membrane</keyword>
<name>A0A9X1YHE2_9BURK</name>
<dbReference type="InterPro" id="IPR050968">
    <property type="entry name" value="Cytochrome_c_oxidase_bac_sub4"/>
</dbReference>
<keyword evidence="7 17" id="KW-0812">Transmembrane</keyword>
<keyword evidence="10" id="KW-0560">Oxidoreductase</keyword>
<comment type="subcellular location">
    <subcellularLocation>
        <location evidence="1">Cell membrane</location>
        <topology evidence="1">Multi-pass membrane protein</topology>
    </subcellularLocation>
</comment>
<dbReference type="GO" id="GO:0015078">
    <property type="term" value="F:proton transmembrane transporter activity"/>
    <property type="evidence" value="ECO:0007669"/>
    <property type="project" value="TreeGrafter"/>
</dbReference>
<evidence type="ECO:0000256" key="15">
    <source>
        <dbReference type="ARBA" id="ARBA00031887"/>
    </source>
</evidence>
<evidence type="ECO:0000256" key="16">
    <source>
        <dbReference type="ARBA" id="ARBA00032185"/>
    </source>
</evidence>
<evidence type="ECO:0000256" key="1">
    <source>
        <dbReference type="ARBA" id="ARBA00004651"/>
    </source>
</evidence>